<proteinExistence type="predicted"/>
<evidence type="ECO:0000313" key="3">
    <source>
        <dbReference type="EMBL" id="KAH3662688.1"/>
    </source>
</evidence>
<reference evidence="3" key="2">
    <citation type="submission" date="2021-01" db="EMBL/GenBank/DDBJ databases">
        <authorList>
            <person name="Schikora-Tamarit M.A."/>
        </authorList>
    </citation>
    <scope>NUCLEOTIDE SEQUENCE</scope>
    <source>
        <strain evidence="3">NCAIM Y.01608</strain>
    </source>
</reference>
<evidence type="ECO:0000313" key="4">
    <source>
        <dbReference type="Proteomes" id="UP000788993"/>
    </source>
</evidence>
<dbReference type="AlphaFoldDB" id="A0A9P8T1D5"/>
<organism evidence="3 4">
    <name type="scientific">Ogataea polymorpha</name>
    <dbReference type="NCBI Taxonomy" id="460523"/>
    <lineage>
        <taxon>Eukaryota</taxon>
        <taxon>Fungi</taxon>
        <taxon>Dikarya</taxon>
        <taxon>Ascomycota</taxon>
        <taxon>Saccharomycotina</taxon>
        <taxon>Pichiomycetes</taxon>
        <taxon>Pichiales</taxon>
        <taxon>Pichiaceae</taxon>
        <taxon>Ogataea</taxon>
    </lineage>
</organism>
<dbReference type="InterPro" id="IPR039634">
    <property type="entry name" value="Bul1-like"/>
</dbReference>
<feature type="domain" description="Bul1 C-terminal" evidence="2">
    <location>
        <begin position="638"/>
        <end position="705"/>
    </location>
</feature>
<dbReference type="Pfam" id="PF04426">
    <property type="entry name" value="Bul1_C"/>
    <property type="match status" value="1"/>
</dbReference>
<evidence type="ECO:0000259" key="1">
    <source>
        <dbReference type="Pfam" id="PF04425"/>
    </source>
</evidence>
<dbReference type="InterPro" id="IPR022794">
    <property type="entry name" value="Bul1_C"/>
</dbReference>
<gene>
    <name evidence="3" type="ORF">OGATHE_004264</name>
</gene>
<evidence type="ECO:0008006" key="5">
    <source>
        <dbReference type="Google" id="ProtNLM"/>
    </source>
</evidence>
<dbReference type="InterPro" id="IPR007519">
    <property type="entry name" value="Bul1_N"/>
</dbReference>
<dbReference type="Proteomes" id="UP000788993">
    <property type="component" value="Unassembled WGS sequence"/>
</dbReference>
<name>A0A9P8T1D5_9ASCO</name>
<dbReference type="EMBL" id="JAEUBD010001266">
    <property type="protein sequence ID" value="KAH3662688.1"/>
    <property type="molecule type" value="Genomic_DNA"/>
</dbReference>
<accession>A0A9P8T1D5</accession>
<protein>
    <recommendedName>
        <fullName evidence="5">Bul1 N-terminal domain-containing protein</fullName>
    </recommendedName>
</protein>
<comment type="caution">
    <text evidence="3">The sequence shown here is derived from an EMBL/GenBank/DDBJ whole genome shotgun (WGS) entry which is preliminary data.</text>
</comment>
<reference evidence="3" key="1">
    <citation type="journal article" date="2021" name="Open Biol.">
        <title>Shared evolutionary footprints suggest mitochondrial oxidative damage underlies multiple complex I losses in fungi.</title>
        <authorList>
            <person name="Schikora-Tamarit M.A."/>
            <person name="Marcet-Houben M."/>
            <person name="Nosek J."/>
            <person name="Gabaldon T."/>
        </authorList>
    </citation>
    <scope>NUCLEOTIDE SEQUENCE</scope>
    <source>
        <strain evidence="3">NCAIM Y.01608</strain>
    </source>
</reference>
<feature type="domain" description="Bul1 N-terminal" evidence="1">
    <location>
        <begin position="49"/>
        <end position="371"/>
    </location>
</feature>
<dbReference type="Pfam" id="PF04425">
    <property type="entry name" value="Bul1_N"/>
    <property type="match status" value="1"/>
</dbReference>
<keyword evidence="4" id="KW-1185">Reference proteome</keyword>
<evidence type="ECO:0000259" key="2">
    <source>
        <dbReference type="Pfam" id="PF04426"/>
    </source>
</evidence>
<dbReference type="PANTHER" id="PTHR31904">
    <property type="entry name" value="BYPASS OF STOP CODON PROTEIN 5-RELATED"/>
    <property type="match status" value="1"/>
</dbReference>
<sequence>MSDSEVIPYDVLPTFETDNELLNRTLTQIEQFSRADGLPDYHTAVNENPPLYRPNNTMRNQEILHVRDNERLLLNNLDQLDRITSSVKITIKVTKTFPQMGKSIERGNPLKEFHAGDIVTGCVTVHNPTSTRVPFEMFLVSLEGYVTIPSIMTNKVTKRTFLKMFDFGACYMDGFYPTANFPTPTQCTYDPFDETYYGFPESKVLEPGSKHKKFFYFRLPETLLENSCDHHIYEHFEKLPPSFGLDRESFNGRARQIAINESLGYGRLQDIGSPILLNDQSENGQSVSYAITVRMIGKYQDIYKNDPMKKFIMIKDEQYFFRFIPDESLDLPSYKDNQNLGRRSTREQLDRVSKAAKEEIERLTRIKFLQSAGIENEREVNELSSASEMLKKTNLNLSAEPIISHTTDRYQNSTTFPLYKKKLFGFPNAKSSEKPNQLRFEASISKNVRLGYIVPSVLSKISSTEIEQQQASVLSQVPLQSPVLSPVTSPHGGELAPVSSLTSLRSLNDETLNALVSKMESISFSNEVEIQLYCTLSHPPEIAYVRPALKSCTISSPSPIPVTFDPDFLLHAETPANAIIGVKDEFSNYLSELKSLARQTGRGIERQLCHDLISLSNIGLAQKSLPVFEEIILRSQPKWVKTSEGCSTKFKIQLKWDYATIRKLTLLPSFSICYFTKMYYLTLKLGFKKHSTNNAVLSVPIEVAKISFGKNLQ</sequence>
<dbReference type="PANTHER" id="PTHR31904:SF1">
    <property type="entry name" value="BYPASS OF STOP CODON PROTEIN 5-RELATED"/>
    <property type="match status" value="1"/>
</dbReference>